<proteinExistence type="predicted"/>
<keyword evidence="1" id="KW-0175">Coiled coil</keyword>
<name>A0A1B8GJQ8_9PEZI</name>
<dbReference type="Proteomes" id="UP000091956">
    <property type="component" value="Unassembled WGS sequence"/>
</dbReference>
<protein>
    <submittedName>
        <fullName evidence="2">Uncharacterized protein</fullName>
    </submittedName>
</protein>
<keyword evidence="3" id="KW-1185">Reference proteome</keyword>
<reference evidence="3" key="2">
    <citation type="journal article" date="2018" name="Nat. Commun.">
        <title>Extreme sensitivity to ultraviolet light in the fungal pathogen causing white-nose syndrome of bats.</title>
        <authorList>
            <person name="Palmer J.M."/>
            <person name="Drees K.P."/>
            <person name="Foster J.T."/>
            <person name="Lindner D.L."/>
        </authorList>
    </citation>
    <scope>NUCLEOTIDE SEQUENCE [LARGE SCALE GENOMIC DNA]</scope>
    <source>
        <strain evidence="3">UAMH 10579</strain>
    </source>
</reference>
<gene>
    <name evidence="2" type="ORF">VE01_06696</name>
</gene>
<feature type="coiled-coil region" evidence="1">
    <location>
        <begin position="228"/>
        <end position="266"/>
    </location>
</feature>
<accession>A0A1B8GJQ8</accession>
<dbReference type="OrthoDB" id="3440107at2759"/>
<evidence type="ECO:0000256" key="1">
    <source>
        <dbReference type="SAM" id="Coils"/>
    </source>
</evidence>
<organism evidence="2 3">
    <name type="scientific">Pseudogymnoascus verrucosus</name>
    <dbReference type="NCBI Taxonomy" id="342668"/>
    <lineage>
        <taxon>Eukaryota</taxon>
        <taxon>Fungi</taxon>
        <taxon>Dikarya</taxon>
        <taxon>Ascomycota</taxon>
        <taxon>Pezizomycotina</taxon>
        <taxon>Leotiomycetes</taxon>
        <taxon>Thelebolales</taxon>
        <taxon>Thelebolaceae</taxon>
        <taxon>Pseudogymnoascus</taxon>
    </lineage>
</organism>
<dbReference type="GeneID" id="28840082"/>
<dbReference type="EMBL" id="KV460231">
    <property type="protein sequence ID" value="OBT96034.1"/>
    <property type="molecule type" value="Genomic_DNA"/>
</dbReference>
<evidence type="ECO:0000313" key="3">
    <source>
        <dbReference type="Proteomes" id="UP000091956"/>
    </source>
</evidence>
<dbReference type="AlphaFoldDB" id="A0A1B8GJQ8"/>
<reference evidence="2 3" key="1">
    <citation type="submission" date="2016-03" db="EMBL/GenBank/DDBJ databases">
        <title>Comparative genomics of Pseudogymnoascus destructans, the fungus causing white-nose syndrome of bats.</title>
        <authorList>
            <person name="Palmer J.M."/>
            <person name="Drees K.P."/>
            <person name="Foster J.T."/>
            <person name="Lindner D.L."/>
        </authorList>
    </citation>
    <scope>NUCLEOTIDE SEQUENCE [LARGE SCALE GENOMIC DNA]</scope>
    <source>
        <strain evidence="2 3">UAMH 10579</strain>
    </source>
</reference>
<evidence type="ECO:0000313" key="2">
    <source>
        <dbReference type="EMBL" id="OBT96034.1"/>
    </source>
</evidence>
<dbReference type="RefSeq" id="XP_018129767.1">
    <property type="nucleotide sequence ID" value="XM_018276136.1"/>
</dbReference>
<sequence length="269" mass="30916">METEQPGSEELNFFHKDNVRFKTLDSIRESISELYVSIKDNYVGSNNATTSETPLWIIARSSGKNYVEAESDSEKAPSEVEEEEEEMVDEVNNQEMEVLGSYDMQENAGRHSTEYLRNMGGSDMKEYSEKWSEVLWIIERIFGVFAAKSDQLREFLNGMETVRSALIEELVDGTQGGTDLFHEILAERLQKFGIEEIEDVLDKFVASKAYEAEEVEKTRKESEGSKVLDIARDEIREVFEALKNELEELKKESEELRDELDVLKRGEGH</sequence>